<organism evidence="2 3">
    <name type="scientific">Allobranchiibius huperziae</name>
    <dbReference type="NCBI Taxonomy" id="1874116"/>
    <lineage>
        <taxon>Bacteria</taxon>
        <taxon>Bacillati</taxon>
        <taxon>Actinomycetota</taxon>
        <taxon>Actinomycetes</taxon>
        <taxon>Micrococcales</taxon>
        <taxon>Dermacoccaceae</taxon>
        <taxon>Allobranchiibius</taxon>
    </lineage>
</organism>
<reference evidence="2 3" key="1">
    <citation type="submission" date="2020-07" db="EMBL/GenBank/DDBJ databases">
        <title>Sequencing the genomes of 1000 actinobacteria strains.</title>
        <authorList>
            <person name="Klenk H.-P."/>
        </authorList>
    </citation>
    <scope>NUCLEOTIDE SEQUENCE [LARGE SCALE GENOMIC DNA]</scope>
    <source>
        <strain evidence="2 3">DSM 29531</strain>
    </source>
</reference>
<evidence type="ECO:0000256" key="1">
    <source>
        <dbReference type="SAM" id="MobiDB-lite"/>
    </source>
</evidence>
<dbReference type="Proteomes" id="UP000571817">
    <property type="component" value="Unassembled WGS sequence"/>
</dbReference>
<comment type="caution">
    <text evidence="2">The sequence shown here is derived from an EMBL/GenBank/DDBJ whole genome shotgun (WGS) entry which is preliminary data.</text>
</comment>
<name>A0A853DD78_9MICO</name>
<accession>A0A853DD78</accession>
<feature type="region of interest" description="Disordered" evidence="1">
    <location>
        <begin position="1"/>
        <end position="38"/>
    </location>
</feature>
<dbReference type="AlphaFoldDB" id="A0A853DD78"/>
<dbReference type="EMBL" id="JACCFW010000001">
    <property type="protein sequence ID" value="NYJ73054.1"/>
    <property type="molecule type" value="Genomic_DNA"/>
</dbReference>
<evidence type="ECO:0000313" key="3">
    <source>
        <dbReference type="Proteomes" id="UP000571817"/>
    </source>
</evidence>
<evidence type="ECO:0000313" key="2">
    <source>
        <dbReference type="EMBL" id="NYJ73054.1"/>
    </source>
</evidence>
<protein>
    <submittedName>
        <fullName evidence="2">Uncharacterized protein</fullName>
    </submittedName>
</protein>
<sequence>MRDTRDHPGSTDVGLLVDDPLQADSPATDTRIAPVIAA</sequence>
<gene>
    <name evidence="2" type="ORF">HNR15_000017</name>
</gene>
<proteinExistence type="predicted"/>
<keyword evidence="3" id="KW-1185">Reference proteome</keyword>